<dbReference type="AlphaFoldDB" id="A0A4Y9ZSB3"/>
<dbReference type="STRING" id="135208.A0A4Y9ZSB3"/>
<keyword evidence="2" id="KW-1185">Reference proteome</keyword>
<name>A0A4Y9ZSB3_9AGAM</name>
<dbReference type="Proteomes" id="UP000298061">
    <property type="component" value="Unassembled WGS sequence"/>
</dbReference>
<organism evidence="1 2">
    <name type="scientific">Hericium alpestre</name>
    <dbReference type="NCBI Taxonomy" id="135208"/>
    <lineage>
        <taxon>Eukaryota</taxon>
        <taxon>Fungi</taxon>
        <taxon>Dikarya</taxon>
        <taxon>Basidiomycota</taxon>
        <taxon>Agaricomycotina</taxon>
        <taxon>Agaricomycetes</taxon>
        <taxon>Russulales</taxon>
        <taxon>Hericiaceae</taxon>
        <taxon>Hericium</taxon>
    </lineage>
</organism>
<evidence type="ECO:0000313" key="2">
    <source>
        <dbReference type="Proteomes" id="UP000298061"/>
    </source>
</evidence>
<gene>
    <name evidence="1" type="ORF">EWM64_g6250</name>
</gene>
<evidence type="ECO:0000313" key="1">
    <source>
        <dbReference type="EMBL" id="TFY77766.1"/>
    </source>
</evidence>
<dbReference type="EMBL" id="SFCI01000830">
    <property type="protein sequence ID" value="TFY77766.1"/>
    <property type="molecule type" value="Genomic_DNA"/>
</dbReference>
<dbReference type="Gene3D" id="1.25.40.180">
    <property type="match status" value="1"/>
</dbReference>
<sequence length="198" mass="21791">MPSPTSTVRQGFYYHGSPVPPEKYIHSPYGWQQLLPPQRTHAQSPLVMSKADILKKISVDTTSFFIIRSLDGAEKYISTLPQEYRFLLVNKFATQAVESEETDAQLVADFFACVRKKDLCSATLFEEGLTPLAKIIDSIGVDTAKPLYLFVIVVKGTGLHENEGCRARIAAQSMDSEKLLSLLAPNTGVLPAATGQRS</sequence>
<comment type="caution">
    <text evidence="1">The sequence shown here is derived from an EMBL/GenBank/DDBJ whole genome shotgun (WGS) entry which is preliminary data.</text>
</comment>
<accession>A0A4Y9ZSB3</accession>
<reference evidence="1 2" key="1">
    <citation type="submission" date="2019-02" db="EMBL/GenBank/DDBJ databases">
        <title>Genome sequencing of the rare red list fungi Hericium alpestre (H. flagellum).</title>
        <authorList>
            <person name="Buettner E."/>
            <person name="Kellner H."/>
        </authorList>
    </citation>
    <scope>NUCLEOTIDE SEQUENCE [LARGE SCALE GENOMIC DNA]</scope>
    <source>
        <strain evidence="1 2">DSM 108284</strain>
    </source>
</reference>
<dbReference type="OrthoDB" id="514777at2759"/>
<protein>
    <submittedName>
        <fullName evidence="1">Uncharacterized protein</fullName>
    </submittedName>
</protein>
<proteinExistence type="predicted"/>